<dbReference type="CDD" id="cd00075">
    <property type="entry name" value="HATPase"/>
    <property type="match status" value="1"/>
</dbReference>
<evidence type="ECO:0000256" key="10">
    <source>
        <dbReference type="ARBA" id="ARBA00022777"/>
    </source>
</evidence>
<dbReference type="NCBIfam" id="TIGR00229">
    <property type="entry name" value="sensory_box"/>
    <property type="match status" value="1"/>
</dbReference>
<feature type="domain" description="Histidine kinase" evidence="16">
    <location>
        <begin position="266"/>
        <end position="489"/>
    </location>
</feature>
<evidence type="ECO:0000256" key="7">
    <source>
        <dbReference type="ARBA" id="ARBA00022679"/>
    </source>
</evidence>
<keyword evidence="14 15" id="KW-0472">Membrane</keyword>
<comment type="subcellular location">
    <subcellularLocation>
        <location evidence="2">Cell membrane</location>
    </subcellularLocation>
    <subcellularLocation>
        <location evidence="3">Membrane raft</location>
        <topology evidence="3">Multi-pass membrane protein</topology>
    </subcellularLocation>
</comment>
<evidence type="ECO:0000313" key="19">
    <source>
        <dbReference type="EMBL" id="KKQ67308.1"/>
    </source>
</evidence>
<dbReference type="CDD" id="cd06225">
    <property type="entry name" value="HAMP"/>
    <property type="match status" value="1"/>
</dbReference>
<dbReference type="CDD" id="cd00082">
    <property type="entry name" value="HisKA"/>
    <property type="match status" value="1"/>
</dbReference>
<keyword evidence="7" id="KW-0808">Transferase</keyword>
<dbReference type="EC" id="2.7.13.3" evidence="4"/>
<evidence type="ECO:0000256" key="1">
    <source>
        <dbReference type="ARBA" id="ARBA00000085"/>
    </source>
</evidence>
<dbReference type="Gene3D" id="1.10.287.130">
    <property type="match status" value="1"/>
</dbReference>
<keyword evidence="5" id="KW-1003">Cell membrane</keyword>
<dbReference type="Pfam" id="PF02518">
    <property type="entry name" value="HATPase_c"/>
    <property type="match status" value="1"/>
</dbReference>
<dbReference type="InterPro" id="IPR000014">
    <property type="entry name" value="PAS"/>
</dbReference>
<evidence type="ECO:0000256" key="6">
    <source>
        <dbReference type="ARBA" id="ARBA00022553"/>
    </source>
</evidence>
<dbReference type="InterPro" id="IPR003660">
    <property type="entry name" value="HAMP_dom"/>
</dbReference>
<keyword evidence="6" id="KW-0597">Phosphoprotein</keyword>
<evidence type="ECO:0000259" key="18">
    <source>
        <dbReference type="PROSITE" id="PS50885"/>
    </source>
</evidence>
<feature type="transmembrane region" description="Helical" evidence="15">
    <location>
        <begin position="18"/>
        <end position="37"/>
    </location>
</feature>
<dbReference type="InterPro" id="IPR005467">
    <property type="entry name" value="His_kinase_dom"/>
</dbReference>
<dbReference type="GO" id="GO:0030295">
    <property type="term" value="F:protein kinase activator activity"/>
    <property type="evidence" value="ECO:0007669"/>
    <property type="project" value="TreeGrafter"/>
</dbReference>
<evidence type="ECO:0000256" key="4">
    <source>
        <dbReference type="ARBA" id="ARBA00012438"/>
    </source>
</evidence>
<dbReference type="EMBL" id="LBUP01000001">
    <property type="protein sequence ID" value="KKQ67308.1"/>
    <property type="molecule type" value="Genomic_DNA"/>
</dbReference>
<accession>A0A0G0JI09</accession>
<evidence type="ECO:0000256" key="9">
    <source>
        <dbReference type="ARBA" id="ARBA00022741"/>
    </source>
</evidence>
<dbReference type="Pfam" id="PF00989">
    <property type="entry name" value="PAS"/>
    <property type="match status" value="1"/>
</dbReference>
<dbReference type="GO" id="GO:0005886">
    <property type="term" value="C:plasma membrane"/>
    <property type="evidence" value="ECO:0007669"/>
    <property type="project" value="UniProtKB-SubCell"/>
</dbReference>
<dbReference type="SMART" id="SM00091">
    <property type="entry name" value="PAS"/>
    <property type="match status" value="1"/>
</dbReference>
<comment type="caution">
    <text evidence="19">The sequence shown here is derived from an EMBL/GenBank/DDBJ whole genome shotgun (WGS) entry which is preliminary data.</text>
</comment>
<comment type="catalytic activity">
    <reaction evidence="1">
        <text>ATP + protein L-histidine = ADP + protein N-phospho-L-histidine.</text>
        <dbReference type="EC" id="2.7.13.3"/>
    </reaction>
</comment>
<dbReference type="SMART" id="SM00387">
    <property type="entry name" value="HATPase_c"/>
    <property type="match status" value="1"/>
</dbReference>
<evidence type="ECO:0000256" key="2">
    <source>
        <dbReference type="ARBA" id="ARBA00004236"/>
    </source>
</evidence>
<dbReference type="GO" id="GO:0006355">
    <property type="term" value="P:regulation of DNA-templated transcription"/>
    <property type="evidence" value="ECO:0007669"/>
    <property type="project" value="InterPro"/>
</dbReference>
<dbReference type="InterPro" id="IPR003594">
    <property type="entry name" value="HATPase_dom"/>
</dbReference>
<dbReference type="Gene3D" id="3.30.450.20">
    <property type="entry name" value="PAS domain"/>
    <property type="match status" value="1"/>
</dbReference>
<gene>
    <name evidence="19" type="ORF">US86_C0001G0235</name>
</gene>
<evidence type="ECO:0000259" key="17">
    <source>
        <dbReference type="PROSITE" id="PS50112"/>
    </source>
</evidence>
<dbReference type="InterPro" id="IPR004358">
    <property type="entry name" value="Sig_transdc_His_kin-like_C"/>
</dbReference>
<dbReference type="InterPro" id="IPR036097">
    <property type="entry name" value="HisK_dim/P_sf"/>
</dbReference>
<proteinExistence type="predicted"/>
<organism evidence="19 20">
    <name type="scientific">Candidatus Daviesbacteria bacterium GW2011_GWA2_38_24</name>
    <dbReference type="NCBI Taxonomy" id="1618422"/>
    <lineage>
        <taxon>Bacteria</taxon>
        <taxon>Candidatus Daviesiibacteriota</taxon>
    </lineage>
</organism>
<evidence type="ECO:0000256" key="12">
    <source>
        <dbReference type="ARBA" id="ARBA00022989"/>
    </source>
</evidence>
<dbReference type="Pfam" id="PF00512">
    <property type="entry name" value="HisKA"/>
    <property type="match status" value="1"/>
</dbReference>
<dbReference type="FunFam" id="1.10.287.130:FF:000001">
    <property type="entry name" value="Two-component sensor histidine kinase"/>
    <property type="match status" value="1"/>
</dbReference>
<sequence length="507" mass="55741">MDKLPNRQTSLTQKLSRVYLFGLFLLVGFAALLHILLKTNNILFILATLLIAAIIFGFGVYFINFFISPLKRLLESLPIFIKGELDHRLNIHTGDEIEVLANALNELAKKISGHVEGANNTQTAASSTLNKAEIILSSIQDGIIVLDLNKKVFLANSSAEKLTGWNKDEMLGKSIDELIKLTDNLNQVLLAENYVVVDTGQGEESKVFGEGSYLNLLGKGNVKTYVKLTSTPISSAIHSDLGSILILKDTSKQKEFESMQLDFVSMSSHELRTPLTSIKGYLSVFIDENKSKLNAEQKDFMDRMMISVQQLSSLVDNLLNVSKVERGALTTNLQEVDWTSILQQTVKDNQLQAEQKNISLTLELPKKDLPKINVDPVRIQEVLNNLLNNAIAYTQEGGKIVVSSEVKDDNVVTSITDNGKGIPQDALPHLFTKFFRVQGALDQSSNSKGTGLGLFLSKSIIDMHGGKIWAESPGPGKGSTFFFSISSSKKSAPAKVELKSLDLNTLN</sequence>
<dbReference type="InterPro" id="IPR036890">
    <property type="entry name" value="HATPase_C_sf"/>
</dbReference>
<dbReference type="AlphaFoldDB" id="A0A0G0JI09"/>
<evidence type="ECO:0000256" key="8">
    <source>
        <dbReference type="ARBA" id="ARBA00022692"/>
    </source>
</evidence>
<protein>
    <recommendedName>
        <fullName evidence="4">histidine kinase</fullName>
        <ecNumber evidence="4">2.7.13.3</ecNumber>
    </recommendedName>
</protein>
<evidence type="ECO:0000256" key="13">
    <source>
        <dbReference type="ARBA" id="ARBA00023012"/>
    </source>
</evidence>
<dbReference type="Gene3D" id="6.10.340.10">
    <property type="match status" value="1"/>
</dbReference>
<dbReference type="Proteomes" id="UP000034235">
    <property type="component" value="Unassembled WGS sequence"/>
</dbReference>
<dbReference type="SUPFAM" id="SSF158472">
    <property type="entry name" value="HAMP domain-like"/>
    <property type="match status" value="1"/>
</dbReference>
<dbReference type="GO" id="GO:0005524">
    <property type="term" value="F:ATP binding"/>
    <property type="evidence" value="ECO:0007669"/>
    <property type="project" value="UniProtKB-KW"/>
</dbReference>
<evidence type="ECO:0000256" key="11">
    <source>
        <dbReference type="ARBA" id="ARBA00022840"/>
    </source>
</evidence>
<dbReference type="PATRIC" id="fig|1618422.5.peg.240"/>
<dbReference type="GO" id="GO:0000155">
    <property type="term" value="F:phosphorelay sensor kinase activity"/>
    <property type="evidence" value="ECO:0007669"/>
    <property type="project" value="InterPro"/>
</dbReference>
<keyword evidence="8 15" id="KW-0812">Transmembrane</keyword>
<evidence type="ECO:0000256" key="15">
    <source>
        <dbReference type="SAM" id="Phobius"/>
    </source>
</evidence>
<dbReference type="Gene3D" id="3.30.565.10">
    <property type="entry name" value="Histidine kinase-like ATPase, C-terminal domain"/>
    <property type="match status" value="1"/>
</dbReference>
<dbReference type="PROSITE" id="PS50112">
    <property type="entry name" value="PAS"/>
    <property type="match status" value="1"/>
</dbReference>
<feature type="domain" description="HAMP" evidence="18">
    <location>
        <begin position="64"/>
        <end position="116"/>
    </location>
</feature>
<dbReference type="SUPFAM" id="SSF55874">
    <property type="entry name" value="ATPase domain of HSP90 chaperone/DNA topoisomerase II/histidine kinase"/>
    <property type="match status" value="1"/>
</dbReference>
<dbReference type="PROSITE" id="PS50109">
    <property type="entry name" value="HIS_KIN"/>
    <property type="match status" value="1"/>
</dbReference>
<feature type="transmembrane region" description="Helical" evidence="15">
    <location>
        <begin position="43"/>
        <end position="67"/>
    </location>
</feature>
<dbReference type="GO" id="GO:0045121">
    <property type="term" value="C:membrane raft"/>
    <property type="evidence" value="ECO:0007669"/>
    <property type="project" value="UniProtKB-SubCell"/>
</dbReference>
<dbReference type="InterPro" id="IPR050351">
    <property type="entry name" value="BphY/WalK/GraS-like"/>
</dbReference>
<dbReference type="PRINTS" id="PR00344">
    <property type="entry name" value="BCTRLSENSOR"/>
</dbReference>
<reference evidence="19 20" key="1">
    <citation type="journal article" date="2015" name="Nature">
        <title>rRNA introns, odd ribosomes, and small enigmatic genomes across a large radiation of phyla.</title>
        <authorList>
            <person name="Brown C.T."/>
            <person name="Hug L.A."/>
            <person name="Thomas B.C."/>
            <person name="Sharon I."/>
            <person name="Castelle C.J."/>
            <person name="Singh A."/>
            <person name="Wilkins M.J."/>
            <person name="Williams K.H."/>
            <person name="Banfield J.F."/>
        </authorList>
    </citation>
    <scope>NUCLEOTIDE SEQUENCE [LARGE SCALE GENOMIC DNA]</scope>
</reference>
<evidence type="ECO:0000256" key="5">
    <source>
        <dbReference type="ARBA" id="ARBA00022475"/>
    </source>
</evidence>
<dbReference type="SUPFAM" id="SSF47384">
    <property type="entry name" value="Homodimeric domain of signal transducing histidine kinase"/>
    <property type="match status" value="1"/>
</dbReference>
<evidence type="ECO:0000259" key="16">
    <source>
        <dbReference type="PROSITE" id="PS50109"/>
    </source>
</evidence>
<dbReference type="SMART" id="SM00388">
    <property type="entry name" value="HisKA"/>
    <property type="match status" value="1"/>
</dbReference>
<dbReference type="PANTHER" id="PTHR42878">
    <property type="entry name" value="TWO-COMPONENT HISTIDINE KINASE"/>
    <property type="match status" value="1"/>
</dbReference>
<keyword evidence="12 15" id="KW-1133">Transmembrane helix</keyword>
<name>A0A0G0JI09_9BACT</name>
<dbReference type="GO" id="GO:0000156">
    <property type="term" value="F:phosphorelay response regulator activity"/>
    <property type="evidence" value="ECO:0007669"/>
    <property type="project" value="TreeGrafter"/>
</dbReference>
<feature type="domain" description="PAS" evidence="17">
    <location>
        <begin position="128"/>
        <end position="179"/>
    </location>
</feature>
<dbReference type="GO" id="GO:0007234">
    <property type="term" value="P:osmosensory signaling via phosphorelay pathway"/>
    <property type="evidence" value="ECO:0007669"/>
    <property type="project" value="TreeGrafter"/>
</dbReference>
<dbReference type="PANTHER" id="PTHR42878:SF7">
    <property type="entry name" value="SENSOR HISTIDINE KINASE GLRK"/>
    <property type="match status" value="1"/>
</dbReference>
<keyword evidence="11" id="KW-0067">ATP-binding</keyword>
<dbReference type="SUPFAM" id="SSF55785">
    <property type="entry name" value="PYP-like sensor domain (PAS domain)"/>
    <property type="match status" value="1"/>
</dbReference>
<keyword evidence="9" id="KW-0547">Nucleotide-binding</keyword>
<dbReference type="InterPro" id="IPR013767">
    <property type="entry name" value="PAS_fold"/>
</dbReference>
<dbReference type="PROSITE" id="PS50885">
    <property type="entry name" value="HAMP"/>
    <property type="match status" value="1"/>
</dbReference>
<evidence type="ECO:0000256" key="14">
    <source>
        <dbReference type="ARBA" id="ARBA00023136"/>
    </source>
</evidence>
<dbReference type="FunFam" id="3.30.565.10:FF:000023">
    <property type="entry name" value="PAS domain-containing sensor histidine kinase"/>
    <property type="match status" value="1"/>
</dbReference>
<dbReference type="InterPro" id="IPR035965">
    <property type="entry name" value="PAS-like_dom_sf"/>
</dbReference>
<evidence type="ECO:0000313" key="20">
    <source>
        <dbReference type="Proteomes" id="UP000034235"/>
    </source>
</evidence>
<dbReference type="CDD" id="cd00130">
    <property type="entry name" value="PAS"/>
    <property type="match status" value="1"/>
</dbReference>
<evidence type="ECO:0000256" key="3">
    <source>
        <dbReference type="ARBA" id="ARBA00004314"/>
    </source>
</evidence>
<keyword evidence="13" id="KW-0902">Two-component regulatory system</keyword>
<dbReference type="InterPro" id="IPR003661">
    <property type="entry name" value="HisK_dim/P_dom"/>
</dbReference>
<keyword evidence="10 19" id="KW-0418">Kinase</keyword>